<keyword evidence="4" id="KW-0175">Coiled coil</keyword>
<comment type="similarity">
    <text evidence="1">Belongs to the type-I restriction system S methylase family.</text>
</comment>
<dbReference type="InterPro" id="IPR051212">
    <property type="entry name" value="Type-I_RE_S_subunit"/>
</dbReference>
<evidence type="ECO:0000256" key="1">
    <source>
        <dbReference type="ARBA" id="ARBA00010923"/>
    </source>
</evidence>
<accession>A0ABT2FCK1</accession>
<name>A0ABT2FCK1_9NEIS</name>
<feature type="domain" description="Type I restriction modification DNA specificity" evidence="5">
    <location>
        <begin position="88"/>
        <end position="244"/>
    </location>
</feature>
<dbReference type="Gene3D" id="3.90.220.20">
    <property type="entry name" value="DNA methylase specificity domains"/>
    <property type="match status" value="2"/>
</dbReference>
<keyword evidence="7" id="KW-1185">Reference proteome</keyword>
<keyword evidence="6" id="KW-0540">Nuclease</keyword>
<reference evidence="6" key="1">
    <citation type="submission" date="2022-08" db="EMBL/GenBank/DDBJ databases">
        <authorList>
            <person name="Volokhov D.V."/>
            <person name="Furtak V.A."/>
            <person name="Zagorodnyaya T.A."/>
        </authorList>
    </citation>
    <scope>NUCLEOTIDE SEQUENCE</scope>
    <source>
        <strain evidence="6">CSL10203-ORH2</strain>
    </source>
</reference>
<dbReference type="CDD" id="cd17246">
    <property type="entry name" value="RMtype1_S_SonII-TRD2-CR2_like"/>
    <property type="match status" value="1"/>
</dbReference>
<evidence type="ECO:0000313" key="7">
    <source>
        <dbReference type="Proteomes" id="UP001166947"/>
    </source>
</evidence>
<dbReference type="RefSeq" id="WP_259291739.1">
    <property type="nucleotide sequence ID" value="NZ_JANUXW010000004.1"/>
</dbReference>
<protein>
    <submittedName>
        <fullName evidence="6">Restriction endonuclease subunit S</fullName>
        <ecNumber evidence="6">3.1.21.-</ecNumber>
    </submittedName>
</protein>
<feature type="coiled-coil region" evidence="4">
    <location>
        <begin position="499"/>
        <end position="533"/>
    </location>
</feature>
<reference evidence="6" key="2">
    <citation type="journal article" date="2023" name="Curr. Microbiol.">
        <title>Neisseria montereyensis sp. nov., Isolated from Oropharynx of California Sea Lion (Zalophus californianus): Genomic, Phylogenetic, and Phenotypic Study.</title>
        <authorList>
            <person name="Volokhov D.V."/>
            <person name="Zagorodnyaya T.A."/>
            <person name="Furtak V.A."/>
            <person name="Nattanmai G."/>
            <person name="Randall L."/>
            <person name="Jose S."/>
            <person name="Gao Y."/>
            <person name="Gulland F.M."/>
            <person name="Eisenberg T."/>
            <person name="Delmonte P."/>
            <person name="Blom J."/>
            <person name="Mitchell K.K."/>
        </authorList>
    </citation>
    <scope>NUCLEOTIDE SEQUENCE</scope>
    <source>
        <strain evidence="6">CSL10203-ORH2</strain>
    </source>
</reference>
<evidence type="ECO:0000256" key="4">
    <source>
        <dbReference type="SAM" id="Coils"/>
    </source>
</evidence>
<dbReference type="GO" id="GO:0004519">
    <property type="term" value="F:endonuclease activity"/>
    <property type="evidence" value="ECO:0007669"/>
    <property type="project" value="UniProtKB-KW"/>
</dbReference>
<organism evidence="6 7">
    <name type="scientific">Neisseria montereyensis</name>
    <dbReference type="NCBI Taxonomy" id="2973938"/>
    <lineage>
        <taxon>Bacteria</taxon>
        <taxon>Pseudomonadati</taxon>
        <taxon>Pseudomonadota</taxon>
        <taxon>Betaproteobacteria</taxon>
        <taxon>Neisseriales</taxon>
        <taxon>Neisseriaceae</taxon>
        <taxon>Neisseria</taxon>
    </lineage>
</organism>
<dbReference type="InterPro" id="IPR000055">
    <property type="entry name" value="Restrct_endonuc_typeI_TRD"/>
</dbReference>
<dbReference type="Proteomes" id="UP001166947">
    <property type="component" value="Unassembled WGS sequence"/>
</dbReference>
<keyword evidence="2" id="KW-0680">Restriction system</keyword>
<gene>
    <name evidence="6" type="ORF">NXS09_06505</name>
</gene>
<sequence length="538" mass="60615">MNTATANLLAKYFDAAFNAPEGIKKLRELILTLAMQGKLVEQDPSDPPASELLKAIEAEKQQLIKDKKIKKPKPLPAIKPEEQPYQLPKGWEWVRLGNVLHFEYGNNLPKNKRSNSGEFPVYGSNGIVGTHKEAFVQDRCIVIGRKGSAGALNLCLSYGCCVTDVAYYCVPPSCIDLNFSFKLLCNLKLETLGKGIKPGLNRNDAYNLLIAIPPFSEQLRIVARIDQLMALCDKLEKLRAERVEKRQAVHAAAIQQLLEAPNSSAWNFIQQHFGELYSVKENITELRKAILQLAMQGKLVAQDPSDPPASELLKAIEAEKQQLIEDKKIKKPKPLPTIKPEEQPYQLPKGWEWVRLNDVLDVRDGTHDTPKYVNTGYPLVTSKNIYAGQLSLDNIKYISKEDHKKISERSKVDKGDILFAMIGSIGNPVIVDLDIEFSIKNIALFKYFIEGTPNNRYLHYYLIYAQKKMKTMSSGAVQSFVSLSFLRNYPFPLPPLPEQKRIVARIDQLMALCDKLEQQIEAATDKQTELLNTVAARI</sequence>
<evidence type="ECO:0000259" key="5">
    <source>
        <dbReference type="Pfam" id="PF01420"/>
    </source>
</evidence>
<comment type="caution">
    <text evidence="6">The sequence shown here is derived from an EMBL/GenBank/DDBJ whole genome shotgun (WGS) entry which is preliminary data.</text>
</comment>
<dbReference type="PANTHER" id="PTHR43140:SF1">
    <property type="entry name" value="TYPE I RESTRICTION ENZYME ECOKI SPECIFICITY SUBUNIT"/>
    <property type="match status" value="1"/>
</dbReference>
<keyword evidence="6" id="KW-0378">Hydrolase</keyword>
<feature type="domain" description="Type I restriction modification DNA specificity" evidence="5">
    <location>
        <begin position="348"/>
        <end position="522"/>
    </location>
</feature>
<evidence type="ECO:0000256" key="2">
    <source>
        <dbReference type="ARBA" id="ARBA00022747"/>
    </source>
</evidence>
<evidence type="ECO:0000256" key="3">
    <source>
        <dbReference type="ARBA" id="ARBA00023125"/>
    </source>
</evidence>
<dbReference type="CDD" id="cd17267">
    <property type="entry name" value="RMtype1_S_EcoAO83I-TRD1-CR1_like"/>
    <property type="match status" value="1"/>
</dbReference>
<dbReference type="EMBL" id="JANUXW010000004">
    <property type="protein sequence ID" value="MCS4533949.1"/>
    <property type="molecule type" value="Genomic_DNA"/>
</dbReference>
<keyword evidence="6" id="KW-0255">Endonuclease</keyword>
<dbReference type="InterPro" id="IPR044946">
    <property type="entry name" value="Restrct_endonuc_typeI_TRD_sf"/>
</dbReference>
<evidence type="ECO:0000313" key="6">
    <source>
        <dbReference type="EMBL" id="MCS4533949.1"/>
    </source>
</evidence>
<dbReference type="Pfam" id="PF01420">
    <property type="entry name" value="Methylase_S"/>
    <property type="match status" value="2"/>
</dbReference>
<dbReference type="GO" id="GO:0016787">
    <property type="term" value="F:hydrolase activity"/>
    <property type="evidence" value="ECO:0007669"/>
    <property type="project" value="UniProtKB-KW"/>
</dbReference>
<keyword evidence="3" id="KW-0238">DNA-binding</keyword>
<proteinExistence type="inferred from homology"/>
<dbReference type="EC" id="3.1.21.-" evidence="6"/>
<dbReference type="PANTHER" id="PTHR43140">
    <property type="entry name" value="TYPE-1 RESTRICTION ENZYME ECOKI SPECIFICITY PROTEIN"/>
    <property type="match status" value="1"/>
</dbReference>
<dbReference type="SUPFAM" id="SSF116734">
    <property type="entry name" value="DNA methylase specificity domain"/>
    <property type="match status" value="2"/>
</dbReference>